<dbReference type="Pfam" id="PF02771">
    <property type="entry name" value="Acyl-CoA_dh_N"/>
    <property type="match status" value="1"/>
</dbReference>
<evidence type="ECO:0000259" key="10">
    <source>
        <dbReference type="Pfam" id="PF02771"/>
    </source>
</evidence>
<evidence type="ECO:0000259" key="8">
    <source>
        <dbReference type="Pfam" id="PF00441"/>
    </source>
</evidence>
<organism evidence="11 12">
    <name type="scientific">Agromyces rhizosphaerae</name>
    <dbReference type="NCBI Taxonomy" id="88374"/>
    <lineage>
        <taxon>Bacteria</taxon>
        <taxon>Bacillati</taxon>
        <taxon>Actinomycetota</taxon>
        <taxon>Actinomycetes</taxon>
        <taxon>Micrococcales</taxon>
        <taxon>Microbacteriaceae</taxon>
        <taxon>Agromyces</taxon>
    </lineage>
</organism>
<dbReference type="AlphaFoldDB" id="A0A9W6CXM3"/>
<dbReference type="GO" id="GO:0005737">
    <property type="term" value="C:cytoplasm"/>
    <property type="evidence" value="ECO:0007669"/>
    <property type="project" value="TreeGrafter"/>
</dbReference>
<comment type="cofactor">
    <cofactor evidence="1 7">
        <name>FAD</name>
        <dbReference type="ChEBI" id="CHEBI:57692"/>
    </cofactor>
</comment>
<dbReference type="RefSeq" id="WP_281884139.1">
    <property type="nucleotide sequence ID" value="NZ_BSDP01000001.1"/>
</dbReference>
<dbReference type="GO" id="GO:0003995">
    <property type="term" value="F:acyl-CoA dehydrogenase activity"/>
    <property type="evidence" value="ECO:0007669"/>
    <property type="project" value="TreeGrafter"/>
</dbReference>
<evidence type="ECO:0000256" key="3">
    <source>
        <dbReference type="ARBA" id="ARBA00011738"/>
    </source>
</evidence>
<comment type="caution">
    <text evidence="11">The sequence shown here is derived from an EMBL/GenBank/DDBJ whole genome shotgun (WGS) entry which is preliminary data.</text>
</comment>
<comment type="subunit">
    <text evidence="3">Homodimer.</text>
</comment>
<evidence type="ECO:0000256" key="6">
    <source>
        <dbReference type="ARBA" id="ARBA00023002"/>
    </source>
</evidence>
<feature type="domain" description="Acyl-CoA dehydrogenase/oxidase C-terminal" evidence="8">
    <location>
        <begin position="250"/>
        <end position="399"/>
    </location>
</feature>
<dbReference type="PANTHER" id="PTHR48083">
    <property type="entry name" value="MEDIUM-CHAIN SPECIFIC ACYL-COA DEHYDROGENASE, MITOCHONDRIAL-RELATED"/>
    <property type="match status" value="1"/>
</dbReference>
<reference evidence="11" key="1">
    <citation type="submission" date="2022-12" db="EMBL/GenBank/DDBJ databases">
        <title>Reference genome sequencing for broad-spectrum identification of bacterial and archaeal isolates by mass spectrometry.</title>
        <authorList>
            <person name="Sekiguchi Y."/>
            <person name="Tourlousse D.M."/>
        </authorList>
    </citation>
    <scope>NUCLEOTIDE SEQUENCE</scope>
    <source>
        <strain evidence="11">14</strain>
    </source>
</reference>
<dbReference type="InterPro" id="IPR013786">
    <property type="entry name" value="AcylCoA_DH/ox_N"/>
</dbReference>
<accession>A0A9W6CXM3</accession>
<dbReference type="Proteomes" id="UP001144396">
    <property type="component" value="Unassembled WGS sequence"/>
</dbReference>
<keyword evidence="12" id="KW-1185">Reference proteome</keyword>
<evidence type="ECO:0000256" key="1">
    <source>
        <dbReference type="ARBA" id="ARBA00001974"/>
    </source>
</evidence>
<dbReference type="InterPro" id="IPR009075">
    <property type="entry name" value="AcylCo_DH/oxidase_C"/>
</dbReference>
<keyword evidence="4 7" id="KW-0285">Flavoprotein</keyword>
<feature type="domain" description="Acyl-CoA dehydrogenase/oxidase N-terminal" evidence="10">
    <location>
        <begin position="10"/>
        <end position="130"/>
    </location>
</feature>
<evidence type="ECO:0000256" key="2">
    <source>
        <dbReference type="ARBA" id="ARBA00009347"/>
    </source>
</evidence>
<evidence type="ECO:0000256" key="7">
    <source>
        <dbReference type="RuleBase" id="RU362125"/>
    </source>
</evidence>
<gene>
    <name evidence="11" type="primary">acd</name>
    <name evidence="11" type="ORF">ARHIZOSPH14_17720</name>
</gene>
<feature type="domain" description="Acyl-CoA oxidase/dehydrogenase middle" evidence="9">
    <location>
        <begin position="136"/>
        <end position="237"/>
    </location>
</feature>
<sequence length="420" mass="45740">MDFAPSARAAAVADETRRFLDEEVLPAEPVLAEQLAATPDEWGFRPVVDDLRRAARERGLWNLFLPGTRDDGSAGLSNLDYAPVAELSGRSPKLAPVAMNCAAPDTGNMELLNDFGTASQRDEWLAPLLDARIRSAFCMTEPEVASSDATNIATRIRRDGDEFVISGRKWWSTGAMNPDATLFIVMGKTDPDAPRHRQQSMVLVPRDAPGVEVVRPLTVFGYDDRDHGGHAEVAFHDVRVPVSNLLGGEGEGFAMAQARLGPGRIHHCMRLIGMGERAIELMRERAGSRVAFGRPLAEQGVVREWIARSRVELEAMRLLVLKTAWLMDTVGNRQAMTEIQSIKIAVPGTVQGILDRAMQLHGGGGVSSDHPLAEMYAAARTLRLADGPDEVHLNSLGRAQLRDPAWPFPGTSTTTKGTLT</sequence>
<dbReference type="Gene3D" id="2.40.110.10">
    <property type="entry name" value="Butyryl-CoA Dehydrogenase, subunit A, domain 2"/>
    <property type="match status" value="1"/>
</dbReference>
<dbReference type="InterPro" id="IPR006091">
    <property type="entry name" value="Acyl-CoA_Oxase/DH_mid-dom"/>
</dbReference>
<dbReference type="PANTHER" id="PTHR48083:SF13">
    <property type="entry name" value="ACYL-COA DEHYDROGENASE FAMILY MEMBER 11"/>
    <property type="match status" value="1"/>
</dbReference>
<evidence type="ECO:0000259" key="9">
    <source>
        <dbReference type="Pfam" id="PF02770"/>
    </source>
</evidence>
<dbReference type="SUPFAM" id="SSF47203">
    <property type="entry name" value="Acyl-CoA dehydrogenase C-terminal domain-like"/>
    <property type="match status" value="1"/>
</dbReference>
<dbReference type="EMBL" id="BSDP01000001">
    <property type="protein sequence ID" value="GLI27530.1"/>
    <property type="molecule type" value="Genomic_DNA"/>
</dbReference>
<keyword evidence="6 7" id="KW-0560">Oxidoreductase</keyword>
<dbReference type="InterPro" id="IPR046373">
    <property type="entry name" value="Acyl-CoA_Oxase/DH_mid-dom_sf"/>
</dbReference>
<dbReference type="InterPro" id="IPR009100">
    <property type="entry name" value="AcylCoA_DH/oxidase_NM_dom_sf"/>
</dbReference>
<dbReference type="GO" id="GO:0033539">
    <property type="term" value="P:fatty acid beta-oxidation using acyl-CoA dehydrogenase"/>
    <property type="evidence" value="ECO:0007669"/>
    <property type="project" value="TreeGrafter"/>
</dbReference>
<evidence type="ECO:0000313" key="11">
    <source>
        <dbReference type="EMBL" id="GLI27530.1"/>
    </source>
</evidence>
<evidence type="ECO:0000256" key="4">
    <source>
        <dbReference type="ARBA" id="ARBA00022630"/>
    </source>
</evidence>
<name>A0A9W6CXM3_9MICO</name>
<dbReference type="InterPro" id="IPR037069">
    <property type="entry name" value="AcylCoA_DH/ox_N_sf"/>
</dbReference>
<dbReference type="GO" id="GO:0050660">
    <property type="term" value="F:flavin adenine dinucleotide binding"/>
    <property type="evidence" value="ECO:0007669"/>
    <property type="project" value="InterPro"/>
</dbReference>
<dbReference type="Pfam" id="PF00441">
    <property type="entry name" value="Acyl-CoA_dh_1"/>
    <property type="match status" value="1"/>
</dbReference>
<dbReference type="FunFam" id="2.40.110.10:FF:000002">
    <property type="entry name" value="Acyl-CoA dehydrogenase fadE12"/>
    <property type="match status" value="1"/>
</dbReference>
<dbReference type="Pfam" id="PF02770">
    <property type="entry name" value="Acyl-CoA_dh_M"/>
    <property type="match status" value="1"/>
</dbReference>
<evidence type="ECO:0000313" key="12">
    <source>
        <dbReference type="Proteomes" id="UP001144396"/>
    </source>
</evidence>
<dbReference type="SUPFAM" id="SSF56645">
    <property type="entry name" value="Acyl-CoA dehydrogenase NM domain-like"/>
    <property type="match status" value="1"/>
</dbReference>
<evidence type="ECO:0000256" key="5">
    <source>
        <dbReference type="ARBA" id="ARBA00022827"/>
    </source>
</evidence>
<proteinExistence type="inferred from homology"/>
<keyword evidence="5 7" id="KW-0274">FAD</keyword>
<dbReference type="Gene3D" id="1.20.140.10">
    <property type="entry name" value="Butyryl-CoA Dehydrogenase, subunit A, domain 3"/>
    <property type="match status" value="1"/>
</dbReference>
<protein>
    <submittedName>
        <fullName evidence="11">Acyl-CoA dehydrogenase</fullName>
    </submittedName>
</protein>
<comment type="similarity">
    <text evidence="2 7">Belongs to the acyl-CoA dehydrogenase family.</text>
</comment>
<dbReference type="Gene3D" id="1.10.540.10">
    <property type="entry name" value="Acyl-CoA dehydrogenase/oxidase, N-terminal domain"/>
    <property type="match status" value="1"/>
</dbReference>
<dbReference type="InterPro" id="IPR036250">
    <property type="entry name" value="AcylCo_DH-like_C"/>
</dbReference>
<dbReference type="InterPro" id="IPR050741">
    <property type="entry name" value="Acyl-CoA_dehydrogenase"/>
</dbReference>